<evidence type="ECO:0000313" key="2">
    <source>
        <dbReference type="EMBL" id="QHU16016.1"/>
    </source>
</evidence>
<sequence>MSDSFEPEQEQSHKLSLVIRRVQEGKTTICINKIVSEPTRVHIILTMNTLSASAQFFDRLKSEVRPEHILVMNSDAASAGTCNHAKNVTIAKELLRAKAIKVIVCCAHEKRFRESIPTLLSECADSVTLRTLQFMFHIDEAHAYIRSYRDEVRRFNEMQNVVHIYGYTGSPDPIFDPKGEDALYGRISVYDPEMMCSVYYFGAKNMIQKTFEHLPPSHFVTDAHLSEDIPDLVLRRSDMLEKNRKTWYNEKYPFQLGDERSFLSFTDFILRTELVPTFQQDAFSYHFIPSYKRKVTQYFLVDLFMKYFPLANVIVMNGNGMEMYRLVDGTSFQVRKIVNGFLVVSDKKDTSKQRLLEPAQQIQALVEGFSNVPTFVTGLDCVGMSVTLINQEIGNFDSVAFGHDQLNREQRYQLCRFSFNYARWADKSKVKNTQWFSLTKSVVDTCLEYEQEVETICRDFQGTTPTIREIHGLEPYVHSVKEIRKKDLSILTQFLENPEQKDQWKRFPVMDDNEEEQWGKARAFYQVVSGKELKGKAMPKKIDGFYDCSTTSSTKSGCKFRTRTEIDHIRLGQYAWSSLFQLRQGQLNYARVFIGYTNDSDPSEYTIYIKHAALQDVEQVQTLLEKYYPKKKKTVAAAAVEVEVEMDSDSDTDSTVSDVVSVSSDE</sequence>
<reference evidence="2" key="1">
    <citation type="journal article" date="2020" name="Nature">
        <title>Giant virus diversity and host interactions through global metagenomics.</title>
        <authorList>
            <person name="Schulz F."/>
            <person name="Roux S."/>
            <person name="Paez-Espino D."/>
            <person name="Jungbluth S."/>
            <person name="Walsh D.A."/>
            <person name="Denef V.J."/>
            <person name="McMahon K.D."/>
            <person name="Konstantinidis K.T."/>
            <person name="Eloe-Fadrosh E.A."/>
            <person name="Kyrpides N.C."/>
            <person name="Woyke T."/>
        </authorList>
    </citation>
    <scope>NUCLEOTIDE SEQUENCE</scope>
    <source>
        <strain evidence="2">GVMAG-S-3300010158-109</strain>
    </source>
</reference>
<feature type="region of interest" description="Disordered" evidence="1">
    <location>
        <begin position="644"/>
        <end position="666"/>
    </location>
</feature>
<feature type="compositionally biased region" description="Low complexity" evidence="1">
    <location>
        <begin position="653"/>
        <end position="666"/>
    </location>
</feature>
<protein>
    <submittedName>
        <fullName evidence="2">Uncharacterized protein</fullName>
    </submittedName>
</protein>
<accession>A0A6C0KFV1</accession>
<proteinExistence type="predicted"/>
<organism evidence="2">
    <name type="scientific">viral metagenome</name>
    <dbReference type="NCBI Taxonomy" id="1070528"/>
    <lineage>
        <taxon>unclassified sequences</taxon>
        <taxon>metagenomes</taxon>
        <taxon>organismal metagenomes</taxon>
    </lineage>
</organism>
<evidence type="ECO:0000256" key="1">
    <source>
        <dbReference type="SAM" id="MobiDB-lite"/>
    </source>
</evidence>
<dbReference type="AlphaFoldDB" id="A0A6C0KFV1"/>
<dbReference type="EMBL" id="MN740873">
    <property type="protein sequence ID" value="QHU16016.1"/>
    <property type="molecule type" value="Genomic_DNA"/>
</dbReference>
<name>A0A6C0KFV1_9ZZZZ</name>